<accession>A0A016RT16</accession>
<evidence type="ECO:0000313" key="1">
    <source>
        <dbReference type="EMBL" id="EYB81463.1"/>
    </source>
</evidence>
<keyword evidence="2" id="KW-1185">Reference proteome</keyword>
<protein>
    <submittedName>
        <fullName evidence="1">Uncharacterized protein</fullName>
    </submittedName>
</protein>
<dbReference type="AlphaFoldDB" id="A0A016RT16"/>
<evidence type="ECO:0000313" key="2">
    <source>
        <dbReference type="Proteomes" id="UP000024635"/>
    </source>
</evidence>
<comment type="caution">
    <text evidence="1">The sequence shown here is derived from an EMBL/GenBank/DDBJ whole genome shotgun (WGS) entry which is preliminary data.</text>
</comment>
<organism evidence="1 2">
    <name type="scientific">Ancylostoma ceylanicum</name>
    <dbReference type="NCBI Taxonomy" id="53326"/>
    <lineage>
        <taxon>Eukaryota</taxon>
        <taxon>Metazoa</taxon>
        <taxon>Ecdysozoa</taxon>
        <taxon>Nematoda</taxon>
        <taxon>Chromadorea</taxon>
        <taxon>Rhabditida</taxon>
        <taxon>Rhabditina</taxon>
        <taxon>Rhabditomorpha</taxon>
        <taxon>Strongyloidea</taxon>
        <taxon>Ancylostomatidae</taxon>
        <taxon>Ancylostomatinae</taxon>
        <taxon>Ancylostoma</taxon>
    </lineage>
</organism>
<dbReference type="Proteomes" id="UP000024635">
    <property type="component" value="Unassembled WGS sequence"/>
</dbReference>
<name>A0A016RT16_9BILA</name>
<gene>
    <name evidence="1" type="primary">Acey_s0383.g382</name>
    <name evidence="1" type="ORF">Y032_0383g382</name>
</gene>
<dbReference type="EMBL" id="JARK01001719">
    <property type="protein sequence ID" value="EYB81463.1"/>
    <property type="molecule type" value="Genomic_DNA"/>
</dbReference>
<reference evidence="2" key="1">
    <citation type="journal article" date="2015" name="Nat. Genet.">
        <title>The genome and transcriptome of the zoonotic hookworm Ancylostoma ceylanicum identify infection-specific gene families.</title>
        <authorList>
            <person name="Schwarz E.M."/>
            <person name="Hu Y."/>
            <person name="Antoshechkin I."/>
            <person name="Miller M.M."/>
            <person name="Sternberg P.W."/>
            <person name="Aroian R.V."/>
        </authorList>
    </citation>
    <scope>NUCLEOTIDE SEQUENCE</scope>
    <source>
        <strain evidence="2">HY135</strain>
    </source>
</reference>
<proteinExistence type="predicted"/>
<sequence>MAFICPTIARNTCLFIPSAARTFERCSRDAHLNRPITAQQRTSCHAAIVGVDGGGLSTSSRSTLRDRAAQTGIISETTNYEVFSTVSFLISSHQI</sequence>